<gene>
    <name evidence="1" type="ORF">BECKFW1821C_GA0114237_104118</name>
</gene>
<name>A0A450TVK5_9GAMM</name>
<reference evidence="1" key="1">
    <citation type="submission" date="2019-02" db="EMBL/GenBank/DDBJ databases">
        <authorList>
            <person name="Gruber-Vodicka R. H."/>
            <person name="Seah K. B. B."/>
        </authorList>
    </citation>
    <scope>NUCLEOTIDE SEQUENCE</scope>
    <source>
        <strain evidence="1">BECK_BZ131</strain>
    </source>
</reference>
<sequence length="186" mass="20431">MLGLPWIKIFTQTGIRAVRAIVVEELHIKMPAMPPITTKALASLVRPWIIHSLPGRLRVHVPFLKTAVRKNLVGVKALARLAKALPGIEALDWSGVTGNVLIRYDAARLGEAELLEFLRAFTNLYLGNRRGFDALGPEQMPKVAEKLAVWISETVKDGNIATIPSELPGDIFPERASKASPRTDKA</sequence>
<organism evidence="1">
    <name type="scientific">Candidatus Kentrum sp. FW</name>
    <dbReference type="NCBI Taxonomy" id="2126338"/>
    <lineage>
        <taxon>Bacteria</taxon>
        <taxon>Pseudomonadati</taxon>
        <taxon>Pseudomonadota</taxon>
        <taxon>Gammaproteobacteria</taxon>
        <taxon>Candidatus Kentrum</taxon>
    </lineage>
</organism>
<dbReference type="AlphaFoldDB" id="A0A450TVK5"/>
<evidence type="ECO:0000313" key="1">
    <source>
        <dbReference type="EMBL" id="VFJ72959.1"/>
    </source>
</evidence>
<protein>
    <submittedName>
        <fullName evidence="1">Uncharacterized protein</fullName>
    </submittedName>
</protein>
<accession>A0A450TVK5</accession>
<dbReference type="EMBL" id="CAADFE010000041">
    <property type="protein sequence ID" value="VFJ72959.1"/>
    <property type="molecule type" value="Genomic_DNA"/>
</dbReference>
<proteinExistence type="predicted"/>